<accession>A0ABW7F280</accession>
<evidence type="ECO:0000313" key="1">
    <source>
        <dbReference type="EMBL" id="MFG6429775.1"/>
    </source>
</evidence>
<dbReference type="Proteomes" id="UP001606210">
    <property type="component" value="Unassembled WGS sequence"/>
</dbReference>
<sequence>MSDSLDLSLQIEEARRYHRESVCNVKTERLGVRRRTFGNGGKHFVWQCLRCGEQRGGPLSAAAAKAQLAGEEAAEFDLGLEGQYRAEEARRLALLSELLRRERQLLNPVGTAWVAAAAAEREERAARIQTAVDGCAEQIAAETSDVVAADALGQKAVAMRREIWARRLAAADRFKDEDALKLWLATHLSEDFELHPEVPGSHVATGVRVQIDFLAYPKQHLIDQGFLADFFGIEVKHLPTDNGFSEKAAKAFWQTVSYTDSKFFVKGTAVRLKYAVLFSSMSFEKERDLLRSFGHTVENDKASWHALRQLANHANVGTLEIRGDAAAWKGWLIAFSGGRYFGRRTGDVGPIFHIYNNRMVLKNRIGSF</sequence>
<evidence type="ECO:0000313" key="2">
    <source>
        <dbReference type="Proteomes" id="UP001606210"/>
    </source>
</evidence>
<proteinExistence type="predicted"/>
<protein>
    <recommendedName>
        <fullName evidence="3">DUF4263 domain-containing protein</fullName>
    </recommendedName>
</protein>
<dbReference type="EMBL" id="JBIGHV010000003">
    <property type="protein sequence ID" value="MFG6429775.1"/>
    <property type="molecule type" value="Genomic_DNA"/>
</dbReference>
<dbReference type="RefSeq" id="WP_394477516.1">
    <property type="nucleotide sequence ID" value="NZ_JBIGHV010000003.1"/>
</dbReference>
<reference evidence="1 2" key="1">
    <citation type="submission" date="2024-08" db="EMBL/GenBank/DDBJ databases">
        <authorList>
            <person name="Lu H."/>
        </authorList>
    </citation>
    <scope>NUCLEOTIDE SEQUENCE [LARGE SCALE GENOMIC DNA]</scope>
    <source>
        <strain evidence="1 2">LYH14W</strain>
    </source>
</reference>
<evidence type="ECO:0008006" key="3">
    <source>
        <dbReference type="Google" id="ProtNLM"/>
    </source>
</evidence>
<comment type="caution">
    <text evidence="1">The sequence shown here is derived from an EMBL/GenBank/DDBJ whole genome shotgun (WGS) entry which is preliminary data.</text>
</comment>
<keyword evidence="2" id="KW-1185">Reference proteome</keyword>
<organism evidence="1 2">
    <name type="scientific">Pelomonas parva</name>
    <dbReference type="NCBI Taxonomy" id="3299032"/>
    <lineage>
        <taxon>Bacteria</taxon>
        <taxon>Pseudomonadati</taxon>
        <taxon>Pseudomonadota</taxon>
        <taxon>Betaproteobacteria</taxon>
        <taxon>Burkholderiales</taxon>
        <taxon>Sphaerotilaceae</taxon>
        <taxon>Roseateles</taxon>
    </lineage>
</organism>
<name>A0ABW7F280_9BURK</name>
<gene>
    <name evidence="1" type="ORF">ACG00Y_07625</name>
</gene>